<dbReference type="Gramene" id="Ma02_t20110.1">
    <property type="protein sequence ID" value="Ma02_p20110.1"/>
    <property type="gene ID" value="Ma02_g20110"/>
</dbReference>
<sequence length="63" mass="7459">MFVHDIFIQNKKIFEIPNKTNASLLHMLCPLKIRNYLKHSSRSIHLSCAQCIRPKKKKTMKVH</sequence>
<reference evidence="2" key="2">
    <citation type="submission" date="2021-05" db="UniProtKB">
        <authorList>
            <consortium name="EnsemblPlants"/>
        </authorList>
    </citation>
    <scope>IDENTIFICATION</scope>
    <source>
        <strain evidence="2">subsp. malaccensis</strain>
    </source>
</reference>
<evidence type="ECO:0000313" key="1">
    <source>
        <dbReference type="EMBL" id="CAG1862595.1"/>
    </source>
</evidence>
<name>A0A804I4S2_MUSAM</name>
<gene>
    <name evidence="1" type="ORF">GSMUA_74890.1</name>
</gene>
<dbReference type="Proteomes" id="UP000012960">
    <property type="component" value="Unplaced"/>
</dbReference>
<evidence type="ECO:0000313" key="2">
    <source>
        <dbReference type="EnsemblPlants" id="Ma02_p20110.1"/>
    </source>
</evidence>
<evidence type="ECO:0000313" key="3">
    <source>
        <dbReference type="Proteomes" id="UP000012960"/>
    </source>
</evidence>
<accession>A0A804I4S2</accession>
<keyword evidence="3" id="KW-1185">Reference proteome</keyword>
<organism evidence="2 3">
    <name type="scientific">Musa acuminata subsp. malaccensis</name>
    <name type="common">Wild banana</name>
    <name type="synonym">Musa malaccensis</name>
    <dbReference type="NCBI Taxonomy" id="214687"/>
    <lineage>
        <taxon>Eukaryota</taxon>
        <taxon>Viridiplantae</taxon>
        <taxon>Streptophyta</taxon>
        <taxon>Embryophyta</taxon>
        <taxon>Tracheophyta</taxon>
        <taxon>Spermatophyta</taxon>
        <taxon>Magnoliopsida</taxon>
        <taxon>Liliopsida</taxon>
        <taxon>Zingiberales</taxon>
        <taxon>Musaceae</taxon>
        <taxon>Musa</taxon>
    </lineage>
</organism>
<proteinExistence type="predicted"/>
<dbReference type="EMBL" id="HG996467">
    <property type="protein sequence ID" value="CAG1862595.1"/>
    <property type="molecule type" value="Genomic_DNA"/>
</dbReference>
<dbReference type="EnsemblPlants" id="Ma02_t20110.1">
    <property type="protein sequence ID" value="Ma02_p20110.1"/>
    <property type="gene ID" value="Ma02_g20110"/>
</dbReference>
<reference evidence="1" key="1">
    <citation type="submission" date="2021-03" db="EMBL/GenBank/DDBJ databases">
        <authorList>
            <consortium name="Genoscope - CEA"/>
            <person name="William W."/>
        </authorList>
    </citation>
    <scope>NUCLEOTIDE SEQUENCE</scope>
    <source>
        <strain evidence="1">Doubled-haploid Pahang</strain>
    </source>
</reference>
<protein>
    <submittedName>
        <fullName evidence="1">(wild Malaysian banana) hypothetical protein</fullName>
    </submittedName>
</protein>
<dbReference type="AlphaFoldDB" id="A0A804I4S2"/>
<dbReference type="InParanoid" id="A0A804I4S2"/>